<name>A0A9P0AK25_BEMTA</name>
<proteinExistence type="predicted"/>
<evidence type="ECO:0000259" key="5">
    <source>
        <dbReference type="PROSITE" id="PS50865"/>
    </source>
</evidence>
<dbReference type="InterPro" id="IPR002893">
    <property type="entry name" value="Znf_MYND"/>
</dbReference>
<evidence type="ECO:0000256" key="1">
    <source>
        <dbReference type="ARBA" id="ARBA00022723"/>
    </source>
</evidence>
<evidence type="ECO:0000256" key="2">
    <source>
        <dbReference type="ARBA" id="ARBA00022771"/>
    </source>
</evidence>
<dbReference type="Proteomes" id="UP001152759">
    <property type="component" value="Chromosome 8"/>
</dbReference>
<accession>A0A9P0AK25</accession>
<evidence type="ECO:0000256" key="3">
    <source>
        <dbReference type="ARBA" id="ARBA00022833"/>
    </source>
</evidence>
<keyword evidence="3" id="KW-0862">Zinc</keyword>
<dbReference type="PROSITE" id="PS50865">
    <property type="entry name" value="ZF_MYND_2"/>
    <property type="match status" value="1"/>
</dbReference>
<dbReference type="PANTHER" id="PTHR10237">
    <property type="entry name" value="DEFORMED EPIDERMAL AUTOREGULATORY FACTOR 1 HOMOLOG SUPPRESSIN"/>
    <property type="match status" value="1"/>
</dbReference>
<gene>
    <name evidence="6" type="ORF">BEMITA_LOCUS12783</name>
</gene>
<dbReference type="GO" id="GO:0000981">
    <property type="term" value="F:DNA-binding transcription factor activity, RNA polymerase II-specific"/>
    <property type="evidence" value="ECO:0007669"/>
    <property type="project" value="TreeGrafter"/>
</dbReference>
<dbReference type="InterPro" id="IPR024119">
    <property type="entry name" value="TF_DEAF-1"/>
</dbReference>
<dbReference type="Pfam" id="PF01753">
    <property type="entry name" value="zf-MYND"/>
    <property type="match status" value="1"/>
</dbReference>
<reference evidence="6" key="1">
    <citation type="submission" date="2021-12" db="EMBL/GenBank/DDBJ databases">
        <authorList>
            <person name="King R."/>
        </authorList>
    </citation>
    <scope>NUCLEOTIDE SEQUENCE</scope>
</reference>
<evidence type="ECO:0000313" key="6">
    <source>
        <dbReference type="EMBL" id="CAH0394492.1"/>
    </source>
</evidence>
<keyword evidence="7" id="KW-1185">Reference proteome</keyword>
<evidence type="ECO:0000256" key="4">
    <source>
        <dbReference type="PROSITE-ProRule" id="PRU00134"/>
    </source>
</evidence>
<protein>
    <recommendedName>
        <fullName evidence="5">MYND-type domain-containing protein</fullName>
    </recommendedName>
</protein>
<dbReference type="GO" id="GO:0005634">
    <property type="term" value="C:nucleus"/>
    <property type="evidence" value="ECO:0007669"/>
    <property type="project" value="TreeGrafter"/>
</dbReference>
<dbReference type="PROSITE" id="PS01360">
    <property type="entry name" value="ZF_MYND_1"/>
    <property type="match status" value="1"/>
</dbReference>
<dbReference type="SUPFAM" id="SSF144232">
    <property type="entry name" value="HIT/MYND zinc finger-like"/>
    <property type="match status" value="1"/>
</dbReference>
<organism evidence="6 7">
    <name type="scientific">Bemisia tabaci</name>
    <name type="common">Sweetpotato whitefly</name>
    <name type="synonym">Aleurodes tabaci</name>
    <dbReference type="NCBI Taxonomy" id="7038"/>
    <lineage>
        <taxon>Eukaryota</taxon>
        <taxon>Metazoa</taxon>
        <taxon>Ecdysozoa</taxon>
        <taxon>Arthropoda</taxon>
        <taxon>Hexapoda</taxon>
        <taxon>Insecta</taxon>
        <taxon>Pterygota</taxon>
        <taxon>Neoptera</taxon>
        <taxon>Paraneoptera</taxon>
        <taxon>Hemiptera</taxon>
        <taxon>Sternorrhyncha</taxon>
        <taxon>Aleyrodoidea</taxon>
        <taxon>Aleyrodidae</taxon>
        <taxon>Aleyrodinae</taxon>
        <taxon>Bemisia</taxon>
    </lineage>
</organism>
<dbReference type="Gene3D" id="6.10.140.2220">
    <property type="match status" value="1"/>
</dbReference>
<keyword evidence="1" id="KW-0479">Metal-binding</keyword>
<dbReference type="AlphaFoldDB" id="A0A9P0AK25"/>
<evidence type="ECO:0000313" key="7">
    <source>
        <dbReference type="Proteomes" id="UP001152759"/>
    </source>
</evidence>
<dbReference type="GO" id="GO:0008270">
    <property type="term" value="F:zinc ion binding"/>
    <property type="evidence" value="ECO:0007669"/>
    <property type="project" value="UniProtKB-KW"/>
</dbReference>
<dbReference type="EMBL" id="OU963869">
    <property type="protein sequence ID" value="CAH0394492.1"/>
    <property type="molecule type" value="Genomic_DNA"/>
</dbReference>
<keyword evidence="2 4" id="KW-0863">Zinc-finger</keyword>
<dbReference type="PANTHER" id="PTHR10237:SF15">
    <property type="entry name" value="LD37257P"/>
    <property type="match status" value="1"/>
</dbReference>
<feature type="domain" description="MYND-type" evidence="5">
    <location>
        <begin position="9"/>
        <end position="49"/>
    </location>
</feature>
<sequence length="199" mass="23123">MSSNVEYRCATCHKSENEVPLLRCSRCKRERYCSRECQRANWREHKSDCSDDGQGSILDPFAVLDGTWFSNRPKHEVFKLLIDVYKMKIEDEYVFEGDVDEDSVYGGASPGTAAQHFRKYLTLITRIDARRAPQSRILPHWWSKGMITENVNYALKEGWSFIGYAIEKSDVIDHYKNPLMPMQLRAMREQLEGPDSDSE</sequence>